<comment type="similarity">
    <text evidence="1">Belongs to the peptidase S1 family.</text>
</comment>
<organism evidence="3 4">
    <name type="scientific">Rhizophagus irregularis (strain DAOM 181602 / DAOM 197198 / MUCL 43194)</name>
    <name type="common">Arbuscular mycorrhizal fungus</name>
    <name type="synonym">Glomus intraradices</name>
    <dbReference type="NCBI Taxonomy" id="747089"/>
    <lineage>
        <taxon>Eukaryota</taxon>
        <taxon>Fungi</taxon>
        <taxon>Fungi incertae sedis</taxon>
        <taxon>Mucoromycota</taxon>
        <taxon>Glomeromycotina</taxon>
        <taxon>Glomeromycetes</taxon>
        <taxon>Glomerales</taxon>
        <taxon>Glomeraceae</taxon>
        <taxon>Rhizophagus</taxon>
    </lineage>
</organism>
<keyword evidence="4" id="KW-1185">Reference proteome</keyword>
<name>A0A2P4QND5_RHIID</name>
<evidence type="ECO:0000313" key="4">
    <source>
        <dbReference type="Proteomes" id="UP000018888"/>
    </source>
</evidence>
<accession>A0A2P4QND5</accession>
<gene>
    <name evidence="3" type="ORF">GLOIN_2v1870050</name>
</gene>
<evidence type="ECO:0000313" key="3">
    <source>
        <dbReference type="EMBL" id="POG79153.1"/>
    </source>
</evidence>
<proteinExistence type="inferred from homology"/>
<dbReference type="EMBL" id="AUPC02000027">
    <property type="protein sequence ID" value="POG79153.1"/>
    <property type="molecule type" value="Genomic_DNA"/>
</dbReference>
<dbReference type="PANTHER" id="PTHR15462:SF8">
    <property type="entry name" value="SERINE PROTEASE"/>
    <property type="match status" value="1"/>
</dbReference>
<sequence>MDSQGILEIFGKEIISGSPREENIWTKRCYAFPTSSKPMSKRAKMEPMIKTYDIPSEERTSNTTDFFVDDINNINSVGLLEIVKTDGSIDGCTASVIRTNNGNIAITAAHCIFDYYLQTWNTNLYFFPGYNNNVPGRVGKVYAYKSFIWGDFRQDATRFDYGFIKFYYPEGRKLQDDTGAFDYDLVIPQGNVPTTVFGYPHDNSGGFVNCTKDGQHLCQWQRDSFDFPSTLPNYEWYRGINVDVGYGSSGGPWLRNYDPNTNAGNVMGISHGILYEPYPDTSTASWAWHQDDFTNLLKYAENSQ</sequence>
<evidence type="ECO:0008006" key="5">
    <source>
        <dbReference type="Google" id="ProtNLM"/>
    </source>
</evidence>
<dbReference type="InterPro" id="IPR018114">
    <property type="entry name" value="TRYPSIN_HIS"/>
</dbReference>
<protein>
    <recommendedName>
        <fullName evidence="5">Peptidase</fullName>
    </recommendedName>
</protein>
<dbReference type="InterPro" id="IPR009003">
    <property type="entry name" value="Peptidase_S1_PA"/>
</dbReference>
<dbReference type="PROSITE" id="PS00134">
    <property type="entry name" value="TRYPSIN_HIS"/>
    <property type="match status" value="1"/>
</dbReference>
<comment type="caution">
    <text evidence="3">The sequence shown here is derived from an EMBL/GenBank/DDBJ whole genome shotgun (WGS) entry which is preliminary data.</text>
</comment>
<keyword evidence="2" id="KW-0732">Signal</keyword>
<dbReference type="GO" id="GO:0004252">
    <property type="term" value="F:serine-type endopeptidase activity"/>
    <property type="evidence" value="ECO:0007669"/>
    <property type="project" value="InterPro"/>
</dbReference>
<dbReference type="Proteomes" id="UP000018888">
    <property type="component" value="Unassembled WGS sequence"/>
</dbReference>
<dbReference type="PANTHER" id="PTHR15462">
    <property type="entry name" value="SERINE PROTEASE"/>
    <property type="match status" value="1"/>
</dbReference>
<dbReference type="Gene3D" id="2.40.10.10">
    <property type="entry name" value="Trypsin-like serine proteases"/>
    <property type="match status" value="2"/>
</dbReference>
<dbReference type="VEuPathDB" id="FungiDB:RhiirFUN_004040"/>
<dbReference type="InterPro" id="IPR043504">
    <property type="entry name" value="Peptidase_S1_PA_chymotrypsin"/>
</dbReference>
<reference evidence="3 4" key="2">
    <citation type="journal article" date="2018" name="New Phytol.">
        <title>High intraspecific genome diversity in the model arbuscular mycorrhizal symbiont Rhizophagus irregularis.</title>
        <authorList>
            <person name="Chen E.C.H."/>
            <person name="Morin E."/>
            <person name="Beaudet D."/>
            <person name="Noel J."/>
            <person name="Yildirir G."/>
            <person name="Ndikumana S."/>
            <person name="Charron P."/>
            <person name="St-Onge C."/>
            <person name="Giorgi J."/>
            <person name="Kruger M."/>
            <person name="Marton T."/>
            <person name="Ropars J."/>
            <person name="Grigoriev I.V."/>
            <person name="Hainaut M."/>
            <person name="Henrissat B."/>
            <person name="Roux C."/>
            <person name="Martin F."/>
            <person name="Corradi N."/>
        </authorList>
    </citation>
    <scope>NUCLEOTIDE SEQUENCE [LARGE SCALE GENOMIC DNA]</scope>
    <source>
        <strain evidence="3 4">DAOM 197198</strain>
    </source>
</reference>
<evidence type="ECO:0000256" key="2">
    <source>
        <dbReference type="ARBA" id="ARBA00022729"/>
    </source>
</evidence>
<dbReference type="InterPro" id="IPR050966">
    <property type="entry name" value="Glutamyl_endopeptidase"/>
</dbReference>
<dbReference type="SUPFAM" id="SSF50494">
    <property type="entry name" value="Trypsin-like serine proteases"/>
    <property type="match status" value="1"/>
</dbReference>
<dbReference type="AlphaFoldDB" id="A0A2P4QND5"/>
<dbReference type="GO" id="GO:0006508">
    <property type="term" value="P:proteolysis"/>
    <property type="evidence" value="ECO:0007669"/>
    <property type="project" value="InterPro"/>
</dbReference>
<reference evidence="3 4" key="1">
    <citation type="journal article" date="2013" name="Proc. Natl. Acad. Sci. U.S.A.">
        <title>Genome of an arbuscular mycorrhizal fungus provides insight into the oldest plant symbiosis.</title>
        <authorList>
            <person name="Tisserant E."/>
            <person name="Malbreil M."/>
            <person name="Kuo A."/>
            <person name="Kohler A."/>
            <person name="Symeonidi A."/>
            <person name="Balestrini R."/>
            <person name="Charron P."/>
            <person name="Duensing N."/>
            <person name="Frei Dit Frey N."/>
            <person name="Gianinazzi-Pearson V."/>
            <person name="Gilbert L.B."/>
            <person name="Handa Y."/>
            <person name="Herr J.R."/>
            <person name="Hijri M."/>
            <person name="Koul R."/>
            <person name="Kawaguchi M."/>
            <person name="Krajinski F."/>
            <person name="Lammers P.J."/>
            <person name="Masclaux F.G."/>
            <person name="Murat C."/>
            <person name="Morin E."/>
            <person name="Ndikumana S."/>
            <person name="Pagni M."/>
            <person name="Petitpierre D."/>
            <person name="Requena N."/>
            <person name="Rosikiewicz P."/>
            <person name="Riley R."/>
            <person name="Saito K."/>
            <person name="San Clemente H."/>
            <person name="Shapiro H."/>
            <person name="van Tuinen D."/>
            <person name="Becard G."/>
            <person name="Bonfante P."/>
            <person name="Paszkowski U."/>
            <person name="Shachar-Hill Y.Y."/>
            <person name="Tuskan G.A."/>
            <person name="Young P.W."/>
            <person name="Sanders I.R."/>
            <person name="Henrissat B."/>
            <person name="Rensing S.A."/>
            <person name="Grigoriev I.V."/>
            <person name="Corradi N."/>
            <person name="Roux C."/>
            <person name="Martin F."/>
        </authorList>
    </citation>
    <scope>NUCLEOTIDE SEQUENCE [LARGE SCALE GENOMIC DNA]</scope>
    <source>
        <strain evidence="3 4">DAOM 197198</strain>
    </source>
</reference>
<evidence type="ECO:0000256" key="1">
    <source>
        <dbReference type="ARBA" id="ARBA00007664"/>
    </source>
</evidence>